<keyword evidence="2" id="KW-1185">Reference proteome</keyword>
<proteinExistence type="predicted"/>
<evidence type="ECO:0000313" key="1">
    <source>
        <dbReference type="EMBL" id="QDU31468.1"/>
    </source>
</evidence>
<protein>
    <submittedName>
        <fullName evidence="1">Uncharacterized protein</fullName>
    </submittedName>
</protein>
<dbReference type="RefSeq" id="WP_145098649.1">
    <property type="nucleotide sequence ID" value="NZ_CP036274.1"/>
</dbReference>
<dbReference type="KEGG" id="aagg:ETAA8_66260"/>
<dbReference type="Proteomes" id="UP000315017">
    <property type="component" value="Chromosome"/>
</dbReference>
<sequence>MDKALFFQSLESVIEQTGETSFAAHMQDKTSSRKAAQISQALKECDEWSCHLKKVAGGIVEPFNGEVDKEFTDFLLANKDK</sequence>
<dbReference type="AlphaFoldDB" id="A0A517YML3"/>
<reference evidence="1 2" key="1">
    <citation type="submission" date="2019-02" db="EMBL/GenBank/DDBJ databases">
        <title>Deep-cultivation of Planctomycetes and their phenomic and genomic characterization uncovers novel biology.</title>
        <authorList>
            <person name="Wiegand S."/>
            <person name="Jogler M."/>
            <person name="Boedeker C."/>
            <person name="Pinto D."/>
            <person name="Vollmers J."/>
            <person name="Rivas-Marin E."/>
            <person name="Kohn T."/>
            <person name="Peeters S.H."/>
            <person name="Heuer A."/>
            <person name="Rast P."/>
            <person name="Oberbeckmann S."/>
            <person name="Bunk B."/>
            <person name="Jeske O."/>
            <person name="Meyerdierks A."/>
            <person name="Storesund J.E."/>
            <person name="Kallscheuer N."/>
            <person name="Luecker S."/>
            <person name="Lage O.M."/>
            <person name="Pohl T."/>
            <person name="Merkel B.J."/>
            <person name="Hornburger P."/>
            <person name="Mueller R.-W."/>
            <person name="Bruemmer F."/>
            <person name="Labrenz M."/>
            <person name="Spormann A.M."/>
            <person name="Op den Camp H."/>
            <person name="Overmann J."/>
            <person name="Amann R."/>
            <person name="Jetten M.S.M."/>
            <person name="Mascher T."/>
            <person name="Medema M.H."/>
            <person name="Devos D.P."/>
            <person name="Kaster A.-K."/>
            <person name="Ovreas L."/>
            <person name="Rohde M."/>
            <person name="Galperin M.Y."/>
            <person name="Jogler C."/>
        </authorList>
    </citation>
    <scope>NUCLEOTIDE SEQUENCE [LARGE SCALE GENOMIC DNA]</scope>
    <source>
        <strain evidence="1 2">ETA_A8</strain>
    </source>
</reference>
<dbReference type="EMBL" id="CP036274">
    <property type="protein sequence ID" value="QDU31468.1"/>
    <property type="molecule type" value="Genomic_DNA"/>
</dbReference>
<evidence type="ECO:0000313" key="2">
    <source>
        <dbReference type="Proteomes" id="UP000315017"/>
    </source>
</evidence>
<accession>A0A517YML3</accession>
<gene>
    <name evidence="1" type="ORF">ETAA8_66260</name>
</gene>
<name>A0A517YML3_9BACT</name>
<organism evidence="1 2">
    <name type="scientific">Anatilimnocola aggregata</name>
    <dbReference type="NCBI Taxonomy" id="2528021"/>
    <lineage>
        <taxon>Bacteria</taxon>
        <taxon>Pseudomonadati</taxon>
        <taxon>Planctomycetota</taxon>
        <taxon>Planctomycetia</taxon>
        <taxon>Pirellulales</taxon>
        <taxon>Pirellulaceae</taxon>
        <taxon>Anatilimnocola</taxon>
    </lineage>
</organism>